<comment type="similarity">
    <text evidence="1">Belongs to the ribonucleoside diphosphate reductase class-2 family.</text>
</comment>
<proteinExistence type="inferred from homology"/>
<protein>
    <recommendedName>
        <fullName evidence="2">ribonucleoside-diphosphate reductase</fullName>
        <ecNumber evidence="2">1.17.4.1</ecNumber>
    </recommendedName>
</protein>
<comment type="caution">
    <text evidence="7">The sequence shown here is derived from an EMBL/GenBank/DDBJ whole genome shotgun (WGS) entry which is preliminary data.</text>
</comment>
<evidence type="ECO:0000256" key="4">
    <source>
        <dbReference type="ARBA" id="ARBA00022741"/>
    </source>
</evidence>
<keyword evidence="4" id="KW-0547">Nucleotide-binding</keyword>
<feature type="domain" description="TSCPD" evidence="6">
    <location>
        <begin position="4"/>
        <end position="77"/>
    </location>
</feature>
<dbReference type="NCBIfam" id="TIGR03905">
    <property type="entry name" value="TIGR03905_4_Cys"/>
    <property type="match status" value="1"/>
</dbReference>
<dbReference type="RefSeq" id="WP_050606653.1">
    <property type="nucleotide sequence ID" value="NZ_CABKUB010000006.1"/>
</dbReference>
<dbReference type="OrthoDB" id="9801525at2"/>
<dbReference type="GO" id="GO:0004748">
    <property type="term" value="F:ribonucleoside-diphosphate reductase activity, thioredoxin disulfide as acceptor"/>
    <property type="evidence" value="ECO:0007669"/>
    <property type="project" value="UniProtKB-EC"/>
</dbReference>
<keyword evidence="8" id="KW-1185">Reference proteome</keyword>
<dbReference type="Proteomes" id="UP000473885">
    <property type="component" value="Unassembled WGS sequence"/>
</dbReference>
<dbReference type="InterPro" id="IPR023806">
    <property type="entry name" value="CHP03905"/>
</dbReference>
<sequence>MYTYTPKGVCSVQINFDIVDNTVSNVSFKGGCEGNLKGISKLIEGMNVDEAIERLNGITCGSKNTSCPDQLSKALQNIKDQK</sequence>
<evidence type="ECO:0000256" key="2">
    <source>
        <dbReference type="ARBA" id="ARBA00012274"/>
    </source>
</evidence>
<evidence type="ECO:0000256" key="3">
    <source>
        <dbReference type="ARBA" id="ARBA00022634"/>
    </source>
</evidence>
<organism evidence="7 8">
    <name type="scientific">Clostridium niameyense</name>
    <dbReference type="NCBI Taxonomy" id="1622073"/>
    <lineage>
        <taxon>Bacteria</taxon>
        <taxon>Bacillati</taxon>
        <taxon>Bacillota</taxon>
        <taxon>Clostridia</taxon>
        <taxon>Eubacteriales</taxon>
        <taxon>Clostridiaceae</taxon>
        <taxon>Clostridium</taxon>
    </lineage>
</organism>
<comment type="catalytic activity">
    <reaction evidence="5">
        <text>a 2'-deoxyribonucleoside 5'-diphosphate + [thioredoxin]-disulfide + H2O = a ribonucleoside 5'-diphosphate + [thioredoxin]-dithiol</text>
        <dbReference type="Rhea" id="RHEA:23252"/>
        <dbReference type="Rhea" id="RHEA-COMP:10698"/>
        <dbReference type="Rhea" id="RHEA-COMP:10700"/>
        <dbReference type="ChEBI" id="CHEBI:15377"/>
        <dbReference type="ChEBI" id="CHEBI:29950"/>
        <dbReference type="ChEBI" id="CHEBI:50058"/>
        <dbReference type="ChEBI" id="CHEBI:57930"/>
        <dbReference type="ChEBI" id="CHEBI:73316"/>
        <dbReference type="EC" id="1.17.4.1"/>
    </reaction>
</comment>
<dbReference type="EC" id="1.17.4.1" evidence="2"/>
<dbReference type="GO" id="GO:0000166">
    <property type="term" value="F:nucleotide binding"/>
    <property type="evidence" value="ECO:0007669"/>
    <property type="project" value="UniProtKB-KW"/>
</dbReference>
<evidence type="ECO:0000256" key="1">
    <source>
        <dbReference type="ARBA" id="ARBA00007405"/>
    </source>
</evidence>
<accession>A0A6M0RBL8</accession>
<evidence type="ECO:0000313" key="8">
    <source>
        <dbReference type="Proteomes" id="UP000473885"/>
    </source>
</evidence>
<dbReference type="EMBL" id="SXDP01000011">
    <property type="protein sequence ID" value="NEZ47701.1"/>
    <property type="molecule type" value="Genomic_DNA"/>
</dbReference>
<dbReference type="GO" id="GO:0071897">
    <property type="term" value="P:DNA biosynthetic process"/>
    <property type="evidence" value="ECO:0007669"/>
    <property type="project" value="UniProtKB-KW"/>
</dbReference>
<reference evidence="7 8" key="1">
    <citation type="submission" date="2019-04" db="EMBL/GenBank/DDBJ databases">
        <title>Genome sequencing of Clostridium botulinum Groups I-IV and Clostridium butyricum.</title>
        <authorList>
            <person name="Brunt J."/>
            <person name="Van Vliet A.H.M."/>
            <person name="Stringer S.C."/>
            <person name="Carter A.T."/>
            <person name="Peck M.W."/>
        </authorList>
    </citation>
    <scope>NUCLEOTIDE SEQUENCE [LARGE SCALE GENOMIC DNA]</scope>
    <source>
        <strain evidence="7 8">IFR 18/094</strain>
    </source>
</reference>
<evidence type="ECO:0000313" key="7">
    <source>
        <dbReference type="EMBL" id="NEZ47701.1"/>
    </source>
</evidence>
<keyword evidence="3" id="KW-0237">DNA synthesis</keyword>
<dbReference type="Pfam" id="PF12637">
    <property type="entry name" value="TSCPD"/>
    <property type="match status" value="1"/>
</dbReference>
<evidence type="ECO:0000256" key="5">
    <source>
        <dbReference type="ARBA" id="ARBA00047754"/>
    </source>
</evidence>
<dbReference type="AlphaFoldDB" id="A0A6M0RBL8"/>
<dbReference type="InterPro" id="IPR024434">
    <property type="entry name" value="TSCPD_dom"/>
</dbReference>
<evidence type="ECO:0000259" key="6">
    <source>
        <dbReference type="Pfam" id="PF12637"/>
    </source>
</evidence>
<name>A0A6M0RBL8_9CLOT</name>
<gene>
    <name evidence="7" type="ORF">FDF74_10950</name>
</gene>